<keyword evidence="1" id="KW-0812">Transmembrane</keyword>
<dbReference type="AlphaFoldDB" id="A0A9D1X5S2"/>
<organism evidence="2 3">
    <name type="scientific">Candidatus Anaerobutyricum stercoripullorum</name>
    <dbReference type="NCBI Taxonomy" id="2838456"/>
    <lineage>
        <taxon>Bacteria</taxon>
        <taxon>Bacillati</taxon>
        <taxon>Bacillota</taxon>
        <taxon>Clostridia</taxon>
        <taxon>Lachnospirales</taxon>
        <taxon>Lachnospiraceae</taxon>
        <taxon>Anaerobutyricum</taxon>
    </lineage>
</organism>
<accession>A0A9D1X5S2</accession>
<dbReference type="EMBL" id="DXEQ01000098">
    <property type="protein sequence ID" value="HIX72035.1"/>
    <property type="molecule type" value="Genomic_DNA"/>
</dbReference>
<keyword evidence="1" id="KW-0472">Membrane</keyword>
<protein>
    <submittedName>
        <fullName evidence="2">Uncharacterized protein</fullName>
    </submittedName>
</protein>
<evidence type="ECO:0000313" key="2">
    <source>
        <dbReference type="EMBL" id="HIX72035.1"/>
    </source>
</evidence>
<proteinExistence type="predicted"/>
<reference evidence="2" key="2">
    <citation type="submission" date="2021-04" db="EMBL/GenBank/DDBJ databases">
        <authorList>
            <person name="Gilroy R."/>
        </authorList>
    </citation>
    <scope>NUCLEOTIDE SEQUENCE</scope>
    <source>
        <strain evidence="2">ChiSxjej3B15-1167</strain>
    </source>
</reference>
<gene>
    <name evidence="2" type="ORF">H9849_03340</name>
</gene>
<evidence type="ECO:0000313" key="3">
    <source>
        <dbReference type="Proteomes" id="UP000886805"/>
    </source>
</evidence>
<feature type="transmembrane region" description="Helical" evidence="1">
    <location>
        <begin position="12"/>
        <end position="36"/>
    </location>
</feature>
<sequence>MNEKVFKTLNQIGASGIVVGILCMAVGISLGVLTIINGARALSAKKNIMI</sequence>
<reference evidence="2" key="1">
    <citation type="journal article" date="2021" name="PeerJ">
        <title>Extensive microbial diversity within the chicken gut microbiome revealed by metagenomics and culture.</title>
        <authorList>
            <person name="Gilroy R."/>
            <person name="Ravi A."/>
            <person name="Getino M."/>
            <person name="Pursley I."/>
            <person name="Horton D.L."/>
            <person name="Alikhan N.F."/>
            <person name="Baker D."/>
            <person name="Gharbi K."/>
            <person name="Hall N."/>
            <person name="Watson M."/>
            <person name="Adriaenssens E.M."/>
            <person name="Foster-Nyarko E."/>
            <person name="Jarju S."/>
            <person name="Secka A."/>
            <person name="Antonio M."/>
            <person name="Oren A."/>
            <person name="Chaudhuri R.R."/>
            <person name="La Ragione R."/>
            <person name="Hildebrand F."/>
            <person name="Pallen M.J."/>
        </authorList>
    </citation>
    <scope>NUCLEOTIDE SEQUENCE</scope>
    <source>
        <strain evidence="2">ChiSxjej3B15-1167</strain>
    </source>
</reference>
<evidence type="ECO:0000256" key="1">
    <source>
        <dbReference type="SAM" id="Phobius"/>
    </source>
</evidence>
<keyword evidence="1" id="KW-1133">Transmembrane helix</keyword>
<comment type="caution">
    <text evidence="2">The sequence shown here is derived from an EMBL/GenBank/DDBJ whole genome shotgun (WGS) entry which is preliminary data.</text>
</comment>
<name>A0A9D1X5S2_9FIRM</name>
<dbReference type="Proteomes" id="UP000886805">
    <property type="component" value="Unassembled WGS sequence"/>
</dbReference>